<feature type="region of interest" description="Disordered" evidence="1">
    <location>
        <begin position="56"/>
        <end position="90"/>
    </location>
</feature>
<name>A0A0C3PGP5_PISTI</name>
<feature type="compositionally biased region" description="Polar residues" evidence="1">
    <location>
        <begin position="62"/>
        <end position="86"/>
    </location>
</feature>
<dbReference type="InParanoid" id="A0A0C3PGP5"/>
<sequence length="146" mass="16522">MQKLSAKNAPQKQQARNIGYAVARAPPPPPRNQKDVHQDAFEDINDFWDNISVRESEVGGTSEASSSRVATCSQSTANKAEGSSTHETSDPQCLLQLLKDLRHDMHQRWMNSAYSWMKLSSLSLACARQITIYCWKLSETQKIRRK</sequence>
<reference evidence="3" key="2">
    <citation type="submission" date="2015-01" db="EMBL/GenBank/DDBJ databases">
        <title>Evolutionary Origins and Diversification of the Mycorrhizal Mutualists.</title>
        <authorList>
            <consortium name="DOE Joint Genome Institute"/>
            <consortium name="Mycorrhizal Genomics Consortium"/>
            <person name="Kohler A."/>
            <person name="Kuo A."/>
            <person name="Nagy L.G."/>
            <person name="Floudas D."/>
            <person name="Copeland A."/>
            <person name="Barry K.W."/>
            <person name="Cichocki N."/>
            <person name="Veneault-Fourrey C."/>
            <person name="LaButti K."/>
            <person name="Lindquist E.A."/>
            <person name="Lipzen A."/>
            <person name="Lundell T."/>
            <person name="Morin E."/>
            <person name="Murat C."/>
            <person name="Riley R."/>
            <person name="Ohm R."/>
            <person name="Sun H."/>
            <person name="Tunlid A."/>
            <person name="Henrissat B."/>
            <person name="Grigoriev I.V."/>
            <person name="Hibbett D.S."/>
            <person name="Martin F."/>
        </authorList>
    </citation>
    <scope>NUCLEOTIDE SEQUENCE [LARGE SCALE GENOMIC DNA]</scope>
    <source>
        <strain evidence="3">Marx 270</strain>
    </source>
</reference>
<dbReference type="EMBL" id="KN831946">
    <property type="protein sequence ID" value="KIO13150.1"/>
    <property type="molecule type" value="Genomic_DNA"/>
</dbReference>
<proteinExistence type="predicted"/>
<keyword evidence="3" id="KW-1185">Reference proteome</keyword>
<evidence type="ECO:0000313" key="2">
    <source>
        <dbReference type="EMBL" id="KIO13150.1"/>
    </source>
</evidence>
<reference evidence="2 3" key="1">
    <citation type="submission" date="2014-04" db="EMBL/GenBank/DDBJ databases">
        <authorList>
            <consortium name="DOE Joint Genome Institute"/>
            <person name="Kuo A."/>
            <person name="Kohler A."/>
            <person name="Costa M.D."/>
            <person name="Nagy L.G."/>
            <person name="Floudas D."/>
            <person name="Copeland A."/>
            <person name="Barry K.W."/>
            <person name="Cichocki N."/>
            <person name="Veneault-Fourrey C."/>
            <person name="LaButti K."/>
            <person name="Lindquist E.A."/>
            <person name="Lipzen A."/>
            <person name="Lundell T."/>
            <person name="Morin E."/>
            <person name="Murat C."/>
            <person name="Sun H."/>
            <person name="Tunlid A."/>
            <person name="Henrissat B."/>
            <person name="Grigoriev I.V."/>
            <person name="Hibbett D.S."/>
            <person name="Martin F."/>
            <person name="Nordberg H.P."/>
            <person name="Cantor M.N."/>
            <person name="Hua S.X."/>
        </authorList>
    </citation>
    <scope>NUCLEOTIDE SEQUENCE [LARGE SCALE GENOMIC DNA]</scope>
    <source>
        <strain evidence="2 3">Marx 270</strain>
    </source>
</reference>
<feature type="region of interest" description="Disordered" evidence="1">
    <location>
        <begin position="1"/>
        <end position="36"/>
    </location>
</feature>
<dbReference type="Proteomes" id="UP000054217">
    <property type="component" value="Unassembled WGS sequence"/>
</dbReference>
<gene>
    <name evidence="2" type="ORF">M404DRAFT_561588</name>
</gene>
<organism evidence="2 3">
    <name type="scientific">Pisolithus tinctorius Marx 270</name>
    <dbReference type="NCBI Taxonomy" id="870435"/>
    <lineage>
        <taxon>Eukaryota</taxon>
        <taxon>Fungi</taxon>
        <taxon>Dikarya</taxon>
        <taxon>Basidiomycota</taxon>
        <taxon>Agaricomycotina</taxon>
        <taxon>Agaricomycetes</taxon>
        <taxon>Agaricomycetidae</taxon>
        <taxon>Boletales</taxon>
        <taxon>Sclerodermatineae</taxon>
        <taxon>Pisolithaceae</taxon>
        <taxon>Pisolithus</taxon>
    </lineage>
</organism>
<accession>A0A0C3PGP5</accession>
<evidence type="ECO:0000313" key="3">
    <source>
        <dbReference type="Proteomes" id="UP000054217"/>
    </source>
</evidence>
<dbReference type="HOGENOM" id="CLU_1778256_0_0_1"/>
<protein>
    <submittedName>
        <fullName evidence="2">Uncharacterized protein</fullName>
    </submittedName>
</protein>
<dbReference type="AlphaFoldDB" id="A0A0C3PGP5"/>
<evidence type="ECO:0000256" key="1">
    <source>
        <dbReference type="SAM" id="MobiDB-lite"/>
    </source>
</evidence>